<dbReference type="Proteomes" id="UP001596058">
    <property type="component" value="Unassembled WGS sequence"/>
</dbReference>
<dbReference type="InterPro" id="IPR052542">
    <property type="entry name" value="Cholesterol_Oxidase"/>
</dbReference>
<protein>
    <recommendedName>
        <fullName evidence="8">DUF1365 domain-containing protein</fullName>
    </recommendedName>
</protein>
<keyword evidence="5" id="KW-0560">Oxidoreductase</keyword>
<comment type="similarity">
    <text evidence="2">Belongs to the GMC oxidoreductase family.</text>
</comment>
<gene>
    <name evidence="6" type="ORF">ACFPZ3_30115</name>
</gene>
<dbReference type="RefSeq" id="WP_379517647.1">
    <property type="nucleotide sequence ID" value="NZ_JBHSPA010000035.1"/>
</dbReference>
<evidence type="ECO:0000313" key="6">
    <source>
        <dbReference type="EMBL" id="MFC5828142.1"/>
    </source>
</evidence>
<evidence type="ECO:0000256" key="1">
    <source>
        <dbReference type="ARBA" id="ARBA00001974"/>
    </source>
</evidence>
<evidence type="ECO:0008006" key="8">
    <source>
        <dbReference type="Google" id="ProtNLM"/>
    </source>
</evidence>
<keyword evidence="4" id="KW-0274">FAD</keyword>
<name>A0ABW1CS83_9ACTN</name>
<evidence type="ECO:0000256" key="4">
    <source>
        <dbReference type="ARBA" id="ARBA00022827"/>
    </source>
</evidence>
<dbReference type="PANTHER" id="PTHR47470:SF1">
    <property type="entry name" value="FAD-DEPENDENT OXIDOREDUCTASE 2 FAD BINDING DOMAIN-CONTAINING PROTEIN"/>
    <property type="match status" value="1"/>
</dbReference>
<keyword evidence="7" id="KW-1185">Reference proteome</keyword>
<dbReference type="PANTHER" id="PTHR47470">
    <property type="entry name" value="CHOLESTEROL OXIDASE"/>
    <property type="match status" value="1"/>
</dbReference>
<reference evidence="7" key="1">
    <citation type="journal article" date="2019" name="Int. J. Syst. Evol. Microbiol.">
        <title>The Global Catalogue of Microorganisms (GCM) 10K type strain sequencing project: providing services to taxonomists for standard genome sequencing and annotation.</title>
        <authorList>
            <consortium name="The Broad Institute Genomics Platform"/>
            <consortium name="The Broad Institute Genome Sequencing Center for Infectious Disease"/>
            <person name="Wu L."/>
            <person name="Ma J."/>
        </authorList>
    </citation>
    <scope>NUCLEOTIDE SEQUENCE [LARGE SCALE GENOMIC DNA]</scope>
    <source>
        <strain evidence="7">CCUG 53903</strain>
    </source>
</reference>
<comment type="cofactor">
    <cofactor evidence="1">
        <name>FAD</name>
        <dbReference type="ChEBI" id="CHEBI:57692"/>
    </cofactor>
</comment>
<comment type="caution">
    <text evidence="6">The sequence shown here is derived from an EMBL/GenBank/DDBJ whole genome shotgun (WGS) entry which is preliminary data.</text>
</comment>
<keyword evidence="3" id="KW-0285">Flavoprotein</keyword>
<dbReference type="EMBL" id="JBHSPA010000035">
    <property type="protein sequence ID" value="MFC5828142.1"/>
    <property type="molecule type" value="Genomic_DNA"/>
</dbReference>
<evidence type="ECO:0000256" key="5">
    <source>
        <dbReference type="ARBA" id="ARBA00023002"/>
    </source>
</evidence>
<evidence type="ECO:0000256" key="3">
    <source>
        <dbReference type="ARBA" id="ARBA00022630"/>
    </source>
</evidence>
<evidence type="ECO:0000256" key="2">
    <source>
        <dbReference type="ARBA" id="ARBA00010790"/>
    </source>
</evidence>
<accession>A0ABW1CS83</accession>
<organism evidence="6 7">
    <name type="scientific">Nonomuraea insulae</name>
    <dbReference type="NCBI Taxonomy" id="1616787"/>
    <lineage>
        <taxon>Bacteria</taxon>
        <taxon>Bacillati</taxon>
        <taxon>Actinomycetota</taxon>
        <taxon>Actinomycetes</taxon>
        <taxon>Streptosporangiales</taxon>
        <taxon>Streptosporangiaceae</taxon>
        <taxon>Nonomuraea</taxon>
    </lineage>
</organism>
<evidence type="ECO:0000313" key="7">
    <source>
        <dbReference type="Proteomes" id="UP001596058"/>
    </source>
</evidence>
<sequence>MAAGLSFREKMSGYFAMGYTDPYEGARVGRRTDWKLTLRATVTVSDIGKFTADPLHPGTLRGEIELPGVGRRIPFHDGVFRLFAPSGTPGLTLLVYEAPFSYDGRRYYLAGRKNVRDDLGLDLWPDTTTLEVRLHRGPDAEGEVVGAGVLRLGVGDLAALLVSMRAGDAATPVEAARGYARFGLLFARSLRDSYLRRPRAFMRARQPR</sequence>
<proteinExistence type="inferred from homology"/>